<dbReference type="Gene3D" id="1.20.1250.20">
    <property type="entry name" value="MFS general substrate transporter like domains"/>
    <property type="match status" value="1"/>
</dbReference>
<dbReference type="InterPro" id="IPR003663">
    <property type="entry name" value="Sugar/inositol_transpt"/>
</dbReference>
<evidence type="ECO:0000259" key="9">
    <source>
        <dbReference type="PROSITE" id="PS50850"/>
    </source>
</evidence>
<keyword evidence="4 8" id="KW-0812">Transmembrane</keyword>
<evidence type="ECO:0000256" key="7">
    <source>
        <dbReference type="RuleBase" id="RU003346"/>
    </source>
</evidence>
<dbReference type="GO" id="GO:1904659">
    <property type="term" value="P:D-glucose transmembrane transport"/>
    <property type="evidence" value="ECO:0007669"/>
    <property type="project" value="TreeGrafter"/>
</dbReference>
<evidence type="ECO:0000256" key="5">
    <source>
        <dbReference type="ARBA" id="ARBA00022989"/>
    </source>
</evidence>
<keyword evidence="6 8" id="KW-0472">Membrane</keyword>
<feature type="transmembrane region" description="Helical" evidence="8">
    <location>
        <begin position="259"/>
        <end position="283"/>
    </location>
</feature>
<dbReference type="RefSeq" id="WP_151668168.1">
    <property type="nucleotide sequence ID" value="NZ_WBVO01000011.1"/>
</dbReference>
<dbReference type="SUPFAM" id="SSF103473">
    <property type="entry name" value="MFS general substrate transporter"/>
    <property type="match status" value="1"/>
</dbReference>
<reference evidence="10 11" key="1">
    <citation type="submission" date="2019-09" db="EMBL/GenBank/DDBJ databases">
        <title>Genomes of family Cryomorphaceae.</title>
        <authorList>
            <person name="Bowman J.P."/>
        </authorList>
    </citation>
    <scope>NUCLEOTIDE SEQUENCE [LARGE SCALE GENOMIC DNA]</scope>
    <source>
        <strain evidence="10 11">LMG 25704</strain>
    </source>
</reference>
<comment type="caution">
    <text evidence="10">The sequence shown here is derived from an EMBL/GenBank/DDBJ whole genome shotgun (WGS) entry which is preliminary data.</text>
</comment>
<comment type="similarity">
    <text evidence="2 7">Belongs to the major facilitator superfamily. Sugar transporter (TC 2.A.1.1) family.</text>
</comment>
<evidence type="ECO:0000313" key="11">
    <source>
        <dbReference type="Proteomes" id="UP000468650"/>
    </source>
</evidence>
<dbReference type="InterPro" id="IPR020846">
    <property type="entry name" value="MFS_dom"/>
</dbReference>
<feature type="transmembrane region" description="Helical" evidence="8">
    <location>
        <begin position="326"/>
        <end position="347"/>
    </location>
</feature>
<dbReference type="PROSITE" id="PS50850">
    <property type="entry name" value="MFS"/>
    <property type="match status" value="1"/>
</dbReference>
<dbReference type="GO" id="GO:0016020">
    <property type="term" value="C:membrane"/>
    <property type="evidence" value="ECO:0007669"/>
    <property type="project" value="UniProtKB-SubCell"/>
</dbReference>
<dbReference type="InterPro" id="IPR036259">
    <property type="entry name" value="MFS_trans_sf"/>
</dbReference>
<keyword evidence="3 7" id="KW-0813">Transport</keyword>
<dbReference type="InterPro" id="IPR050820">
    <property type="entry name" value="MFS_Sugar_Transporter"/>
</dbReference>
<feature type="transmembrane region" description="Helical" evidence="8">
    <location>
        <begin position="103"/>
        <end position="124"/>
    </location>
</feature>
<dbReference type="GO" id="GO:0022857">
    <property type="term" value="F:transmembrane transporter activity"/>
    <property type="evidence" value="ECO:0007669"/>
    <property type="project" value="InterPro"/>
</dbReference>
<feature type="transmembrane region" description="Helical" evidence="8">
    <location>
        <begin position="78"/>
        <end position="97"/>
    </location>
</feature>
<feature type="transmembrane region" description="Helical" evidence="8">
    <location>
        <begin position="181"/>
        <end position="200"/>
    </location>
</feature>
<dbReference type="NCBIfam" id="TIGR00879">
    <property type="entry name" value="SP"/>
    <property type="match status" value="1"/>
</dbReference>
<evidence type="ECO:0000256" key="4">
    <source>
        <dbReference type="ARBA" id="ARBA00022692"/>
    </source>
</evidence>
<proteinExistence type="inferred from homology"/>
<feature type="domain" description="Major facilitator superfamily (MFS) profile" evidence="9">
    <location>
        <begin position="12"/>
        <end position="503"/>
    </location>
</feature>
<feature type="transmembrane region" description="Helical" evidence="8">
    <location>
        <begin position="136"/>
        <end position="161"/>
    </location>
</feature>
<gene>
    <name evidence="10" type="ORF">F8C67_12350</name>
</gene>
<dbReference type="OrthoDB" id="9783823at2"/>
<protein>
    <submittedName>
        <fullName evidence="10">Sugar porter family MFS transporter</fullName>
    </submittedName>
</protein>
<dbReference type="InterPro" id="IPR005828">
    <property type="entry name" value="MFS_sugar_transport-like"/>
</dbReference>
<evidence type="ECO:0000256" key="6">
    <source>
        <dbReference type="ARBA" id="ARBA00023136"/>
    </source>
</evidence>
<feature type="transmembrane region" description="Helical" evidence="8">
    <location>
        <begin position="480"/>
        <end position="499"/>
    </location>
</feature>
<dbReference type="PANTHER" id="PTHR48023">
    <property type="entry name" value="D-XYLOSE-PROTON SYMPORTER-LIKE 2"/>
    <property type="match status" value="1"/>
</dbReference>
<feature type="transmembrane region" description="Helical" evidence="8">
    <location>
        <begin position="413"/>
        <end position="436"/>
    </location>
</feature>
<evidence type="ECO:0000313" key="10">
    <source>
        <dbReference type="EMBL" id="KAB2807361.1"/>
    </source>
</evidence>
<evidence type="ECO:0000256" key="2">
    <source>
        <dbReference type="ARBA" id="ARBA00010992"/>
    </source>
</evidence>
<dbReference type="EMBL" id="WBVO01000011">
    <property type="protein sequence ID" value="KAB2807361.1"/>
    <property type="molecule type" value="Genomic_DNA"/>
</dbReference>
<accession>A0A6N6RJJ4</accession>
<dbReference type="PROSITE" id="PS00216">
    <property type="entry name" value="SUGAR_TRANSPORT_1"/>
    <property type="match status" value="2"/>
</dbReference>
<sequence>MKSEMKRGLMRIALIVALGGLLMGFDASVISGVNPFIVEEFDLTDFQLGWAVSSLTLVSAFAMLAAGPLSDRIGRRAVLRIAAVVYTISAIGSALAPDFNTLVIARMLGGIGVGASLILAPMYIAEIAPSEQRGKLVSFNQLNIVIGITLALVTNYLIVWLADQNLSWVSALGIDKYNWRWMLGLEAVPAVLYFLGLFLVPRSPRWLLMKGKDKEAEKIFSLFFESKHVREQIAEIQSSLETTTTKSHITDLLKPTLRFVLMVGLVIAVLQQITGINAVFFYAPMILEQTGVGRADSLLQAISIGVINLIFTVVAMRLIDKIGRRPLLIIGLSGLSASLFVLSFSFYQATYTFSGESYKGLEMPSELVLTTEVREYQSLGAFEEDAIAIFGEEWYEENSQTLQKQSIQLNAKVVLIAILGFIASFAVSLGPVMWVLFSELFPTQIRGLAIAAVGLVNGLVSFSVQLVFPWELANLGSSLTFLIFGIFAAFGLIFTLRVVPETKGKTLEEIEAEFVTN</sequence>
<organism evidence="10 11">
    <name type="scientific">Phaeocystidibacter luteus</name>
    <dbReference type="NCBI Taxonomy" id="911197"/>
    <lineage>
        <taxon>Bacteria</taxon>
        <taxon>Pseudomonadati</taxon>
        <taxon>Bacteroidota</taxon>
        <taxon>Flavobacteriia</taxon>
        <taxon>Flavobacteriales</taxon>
        <taxon>Phaeocystidibacteraceae</taxon>
        <taxon>Phaeocystidibacter</taxon>
    </lineage>
</organism>
<feature type="transmembrane region" description="Helical" evidence="8">
    <location>
        <begin position="448"/>
        <end position="468"/>
    </location>
</feature>
<evidence type="ECO:0000256" key="3">
    <source>
        <dbReference type="ARBA" id="ARBA00022448"/>
    </source>
</evidence>
<dbReference type="PROSITE" id="PS00217">
    <property type="entry name" value="SUGAR_TRANSPORT_2"/>
    <property type="match status" value="1"/>
</dbReference>
<dbReference type="Pfam" id="PF00083">
    <property type="entry name" value="Sugar_tr"/>
    <property type="match status" value="2"/>
</dbReference>
<keyword evidence="5 8" id="KW-1133">Transmembrane helix</keyword>
<dbReference type="PRINTS" id="PR00171">
    <property type="entry name" value="SUGRTRNSPORT"/>
</dbReference>
<dbReference type="AlphaFoldDB" id="A0A6N6RJJ4"/>
<comment type="subcellular location">
    <subcellularLocation>
        <location evidence="1">Membrane</location>
        <topology evidence="1">Multi-pass membrane protein</topology>
    </subcellularLocation>
</comment>
<feature type="transmembrane region" description="Helical" evidence="8">
    <location>
        <begin position="298"/>
        <end position="319"/>
    </location>
</feature>
<name>A0A6N6RJJ4_9FLAO</name>
<evidence type="ECO:0000256" key="1">
    <source>
        <dbReference type="ARBA" id="ARBA00004141"/>
    </source>
</evidence>
<dbReference type="Proteomes" id="UP000468650">
    <property type="component" value="Unassembled WGS sequence"/>
</dbReference>
<dbReference type="InterPro" id="IPR005829">
    <property type="entry name" value="Sugar_transporter_CS"/>
</dbReference>
<evidence type="ECO:0000256" key="8">
    <source>
        <dbReference type="SAM" id="Phobius"/>
    </source>
</evidence>
<feature type="transmembrane region" description="Helical" evidence="8">
    <location>
        <begin position="47"/>
        <end position="66"/>
    </location>
</feature>
<dbReference type="PANTHER" id="PTHR48023:SF4">
    <property type="entry name" value="D-XYLOSE-PROTON SYMPORTER-LIKE 2"/>
    <property type="match status" value="1"/>
</dbReference>
<keyword evidence="11" id="KW-1185">Reference proteome</keyword>